<dbReference type="Proteomes" id="UP000694866">
    <property type="component" value="Unplaced"/>
</dbReference>
<dbReference type="PANTHER" id="PTHR20951:SF2">
    <property type="entry name" value="SPRY DOMAIN-CONTAINING PROTEIN 7"/>
    <property type="match status" value="1"/>
</dbReference>
<dbReference type="InterPro" id="IPR043136">
    <property type="entry name" value="B30.2/SPRY_sf"/>
</dbReference>
<reference evidence="4" key="1">
    <citation type="submission" date="2025-08" db="UniProtKB">
        <authorList>
            <consortium name="RefSeq"/>
        </authorList>
    </citation>
    <scope>IDENTIFICATION</scope>
    <source>
        <strain evidence="4">USDA-PBARC FA_bdor</strain>
        <tissue evidence="4">Whole organism</tissue>
    </source>
</reference>
<dbReference type="InterPro" id="IPR001870">
    <property type="entry name" value="B30.2/SPRY"/>
</dbReference>
<dbReference type="GeneID" id="105270328"/>
<dbReference type="InterPro" id="IPR003877">
    <property type="entry name" value="SPRY_dom"/>
</dbReference>
<feature type="domain" description="B30.2/SPRY" evidence="2">
    <location>
        <begin position="41"/>
        <end position="234"/>
    </location>
</feature>
<dbReference type="InterPro" id="IPR035766">
    <property type="entry name" value="SPRYD7"/>
</dbReference>
<name>A0A9R1TI91_9HYME</name>
<evidence type="ECO:0000313" key="3">
    <source>
        <dbReference type="Proteomes" id="UP000694866"/>
    </source>
</evidence>
<accession>A0A9R1TI91</accession>
<dbReference type="InterPro" id="IPR013320">
    <property type="entry name" value="ConA-like_dom_sf"/>
</dbReference>
<dbReference type="SMART" id="SM00449">
    <property type="entry name" value="SPRY"/>
    <property type="match status" value="1"/>
</dbReference>
<dbReference type="PROSITE" id="PS50188">
    <property type="entry name" value="B302_SPRY"/>
    <property type="match status" value="1"/>
</dbReference>
<sequence>MHALREEIEFPQFLLSAGNGTLNSTEYEIYLADECIAPPDGDIAEEVSIYTSTMMFCCLRSCFDGLGFAGHQTTHKEDNPINLDTSHMGHEVVIVMNGLRACGQGCTLTNVPLVQSKSYFEVKIRQDGVWAVGLATRSTDLNTSTGGNDAESWALNSTGIIRHNKEEVHKVQTLAQEGDIIGIAFDHIELNFYVNGKPLEAPVMGIKGTVYPALYVDDGAILDLIPQEFAHIPPAGFEKIMVEQSLL</sequence>
<organism evidence="3 4">
    <name type="scientific">Fopius arisanus</name>
    <dbReference type="NCBI Taxonomy" id="64838"/>
    <lineage>
        <taxon>Eukaryota</taxon>
        <taxon>Metazoa</taxon>
        <taxon>Ecdysozoa</taxon>
        <taxon>Arthropoda</taxon>
        <taxon>Hexapoda</taxon>
        <taxon>Insecta</taxon>
        <taxon>Pterygota</taxon>
        <taxon>Neoptera</taxon>
        <taxon>Endopterygota</taxon>
        <taxon>Hymenoptera</taxon>
        <taxon>Apocrita</taxon>
        <taxon>Ichneumonoidea</taxon>
        <taxon>Braconidae</taxon>
        <taxon>Opiinae</taxon>
        <taxon>Fopius</taxon>
    </lineage>
</organism>
<dbReference type="Gene3D" id="2.60.120.920">
    <property type="match status" value="1"/>
</dbReference>
<evidence type="ECO:0000313" key="4">
    <source>
        <dbReference type="RefSeq" id="XP_011309486.1"/>
    </source>
</evidence>
<proteinExistence type="predicted"/>
<gene>
    <name evidence="4" type="primary">LOC105270328</name>
</gene>
<dbReference type="SUPFAM" id="SSF49899">
    <property type="entry name" value="Concanavalin A-like lectins/glucanases"/>
    <property type="match status" value="1"/>
</dbReference>
<keyword evidence="3" id="KW-1185">Reference proteome</keyword>
<dbReference type="Pfam" id="PF00622">
    <property type="entry name" value="SPRY"/>
    <property type="match status" value="1"/>
</dbReference>
<dbReference type="PANTHER" id="PTHR20951">
    <property type="entry name" value="C13ORF1 PROTEIN-RELATED"/>
    <property type="match status" value="1"/>
</dbReference>
<dbReference type="CDD" id="cd12880">
    <property type="entry name" value="SPRYD7"/>
    <property type="match status" value="1"/>
</dbReference>
<dbReference type="AlphaFoldDB" id="A0A9R1TI91"/>
<dbReference type="KEGG" id="fas:105270328"/>
<dbReference type="OrthoDB" id="40953at2759"/>
<protein>
    <recommendedName>
        <fullName evidence="1">SPRY domain-containing protein 7</fullName>
    </recommendedName>
</protein>
<evidence type="ECO:0000259" key="2">
    <source>
        <dbReference type="PROSITE" id="PS50188"/>
    </source>
</evidence>
<dbReference type="RefSeq" id="XP_011309486.1">
    <property type="nucleotide sequence ID" value="XM_011311184.1"/>
</dbReference>
<evidence type="ECO:0000256" key="1">
    <source>
        <dbReference type="ARBA" id="ARBA00021772"/>
    </source>
</evidence>